<evidence type="ECO:0000313" key="6">
    <source>
        <dbReference type="Proteomes" id="UP001161422"/>
    </source>
</evidence>
<dbReference type="InterPro" id="IPR009057">
    <property type="entry name" value="Homeodomain-like_sf"/>
</dbReference>
<dbReference type="PANTHER" id="PTHR43436:SF2">
    <property type="entry name" value="ARAC_XYLS FAMILY TRANSCRIPTIONAL REGULATOR"/>
    <property type="match status" value="1"/>
</dbReference>
<comment type="caution">
    <text evidence="5">The sequence shown here is derived from an EMBL/GenBank/DDBJ whole genome shotgun (WGS) entry which is preliminary data.</text>
</comment>
<keyword evidence="3" id="KW-0804">Transcription</keyword>
<keyword evidence="2" id="KW-0238">DNA-binding</keyword>
<dbReference type="InterPro" id="IPR009594">
    <property type="entry name" value="Tscrpt_reg_HTH_AraC_N"/>
</dbReference>
<evidence type="ECO:0000256" key="2">
    <source>
        <dbReference type="ARBA" id="ARBA00023125"/>
    </source>
</evidence>
<dbReference type="SMART" id="SM00342">
    <property type="entry name" value="HTH_ARAC"/>
    <property type="match status" value="1"/>
</dbReference>
<protein>
    <submittedName>
        <fullName evidence="5">AraC family transcriptional regulator</fullName>
    </submittedName>
</protein>
<keyword evidence="6" id="KW-1185">Reference proteome</keyword>
<name>A0AA37RRB5_9GAMM</name>
<keyword evidence="1" id="KW-0805">Transcription regulation</keyword>
<dbReference type="Proteomes" id="UP001161422">
    <property type="component" value="Unassembled WGS sequence"/>
</dbReference>
<reference evidence="5" key="2">
    <citation type="submission" date="2023-01" db="EMBL/GenBank/DDBJ databases">
        <title>Draft genome sequence of Paraferrimonas sedimenticola strain NBRC 101628.</title>
        <authorList>
            <person name="Sun Q."/>
            <person name="Mori K."/>
        </authorList>
    </citation>
    <scope>NUCLEOTIDE SEQUENCE</scope>
    <source>
        <strain evidence="5">NBRC 101628</strain>
    </source>
</reference>
<evidence type="ECO:0000256" key="1">
    <source>
        <dbReference type="ARBA" id="ARBA00023015"/>
    </source>
</evidence>
<dbReference type="EMBL" id="BSNC01000001">
    <property type="protein sequence ID" value="GLP94740.1"/>
    <property type="molecule type" value="Genomic_DNA"/>
</dbReference>
<dbReference type="InterPro" id="IPR018062">
    <property type="entry name" value="HTH_AraC-typ_CS"/>
</dbReference>
<organism evidence="5 6">
    <name type="scientific">Paraferrimonas sedimenticola</name>
    <dbReference type="NCBI Taxonomy" id="375674"/>
    <lineage>
        <taxon>Bacteria</taxon>
        <taxon>Pseudomonadati</taxon>
        <taxon>Pseudomonadota</taxon>
        <taxon>Gammaproteobacteria</taxon>
        <taxon>Alteromonadales</taxon>
        <taxon>Ferrimonadaceae</taxon>
        <taxon>Paraferrimonas</taxon>
    </lineage>
</organism>
<accession>A0AA37RRB5</accession>
<dbReference type="PROSITE" id="PS00041">
    <property type="entry name" value="HTH_ARAC_FAMILY_1"/>
    <property type="match status" value="1"/>
</dbReference>
<dbReference type="Gene3D" id="1.10.10.60">
    <property type="entry name" value="Homeodomain-like"/>
    <property type="match status" value="2"/>
</dbReference>
<dbReference type="AlphaFoldDB" id="A0AA37RRB5"/>
<dbReference type="Pfam" id="PF06719">
    <property type="entry name" value="AraC_N"/>
    <property type="match status" value="1"/>
</dbReference>
<dbReference type="PROSITE" id="PS01124">
    <property type="entry name" value="HTH_ARAC_FAMILY_2"/>
    <property type="match status" value="1"/>
</dbReference>
<dbReference type="PANTHER" id="PTHR43436">
    <property type="entry name" value="ARAC-FAMILY TRANSCRIPTIONAL REGULATOR"/>
    <property type="match status" value="1"/>
</dbReference>
<dbReference type="SUPFAM" id="SSF46689">
    <property type="entry name" value="Homeodomain-like"/>
    <property type="match status" value="2"/>
</dbReference>
<dbReference type="Pfam" id="PF12833">
    <property type="entry name" value="HTH_18"/>
    <property type="match status" value="1"/>
</dbReference>
<evidence type="ECO:0000313" key="5">
    <source>
        <dbReference type="EMBL" id="GLP94740.1"/>
    </source>
</evidence>
<sequence length="263" mass="29134">MDFSAMVYPSGIGFILNGAKIGVFGEQQFNYDSEHFLIVTVSTPLICQTLASESEPVFGLFIQTNSSDVKHLVASMGGESALPNTETRGVEPVALSAELSDSVVRLANSMLSKQDSAAIGESQLREVLYRVLQSPHGRTLHQAMQVNTPENKIALVVDYIKQSYSQRIEVSSLADMSNMSASHFHREFKLLTGTSPIQFIKQIRLSKARNLIVHDCKQVTVAADEVGYRNLSQFHRDFKTHFKVTPRQASTSGYAEIDRFVSD</sequence>
<proteinExistence type="predicted"/>
<reference evidence="5" key="1">
    <citation type="journal article" date="2014" name="Int. J. Syst. Evol. Microbiol.">
        <title>Complete genome sequence of Corynebacterium casei LMG S-19264T (=DSM 44701T), isolated from a smear-ripened cheese.</title>
        <authorList>
            <consortium name="US DOE Joint Genome Institute (JGI-PGF)"/>
            <person name="Walter F."/>
            <person name="Albersmeier A."/>
            <person name="Kalinowski J."/>
            <person name="Ruckert C."/>
        </authorList>
    </citation>
    <scope>NUCLEOTIDE SEQUENCE</scope>
    <source>
        <strain evidence="5">NBRC 101628</strain>
    </source>
</reference>
<gene>
    <name evidence="5" type="ORF">GCM10007895_00460</name>
</gene>
<dbReference type="GO" id="GO:0003700">
    <property type="term" value="F:DNA-binding transcription factor activity"/>
    <property type="evidence" value="ECO:0007669"/>
    <property type="project" value="InterPro"/>
</dbReference>
<dbReference type="GO" id="GO:0043565">
    <property type="term" value="F:sequence-specific DNA binding"/>
    <property type="evidence" value="ECO:0007669"/>
    <property type="project" value="InterPro"/>
</dbReference>
<dbReference type="InterPro" id="IPR018060">
    <property type="entry name" value="HTH_AraC"/>
</dbReference>
<evidence type="ECO:0000256" key="3">
    <source>
        <dbReference type="ARBA" id="ARBA00023163"/>
    </source>
</evidence>
<feature type="domain" description="HTH araC/xylS-type" evidence="4">
    <location>
        <begin position="154"/>
        <end position="252"/>
    </location>
</feature>
<evidence type="ECO:0000259" key="4">
    <source>
        <dbReference type="PROSITE" id="PS01124"/>
    </source>
</evidence>